<dbReference type="InterPro" id="IPR044861">
    <property type="entry name" value="IPNS-like_FE2OG_OXY"/>
</dbReference>
<organism evidence="5 6">
    <name type="scientific">Gossypium arboreum</name>
    <name type="common">Tree cotton</name>
    <name type="synonym">Gossypium nanking</name>
    <dbReference type="NCBI Taxonomy" id="29729"/>
    <lineage>
        <taxon>Eukaryota</taxon>
        <taxon>Viridiplantae</taxon>
        <taxon>Streptophyta</taxon>
        <taxon>Embryophyta</taxon>
        <taxon>Tracheophyta</taxon>
        <taxon>Spermatophyta</taxon>
        <taxon>Magnoliopsida</taxon>
        <taxon>eudicotyledons</taxon>
        <taxon>Gunneridae</taxon>
        <taxon>Pentapetalae</taxon>
        <taxon>rosids</taxon>
        <taxon>malvids</taxon>
        <taxon>Malvales</taxon>
        <taxon>Malvaceae</taxon>
        <taxon>Malvoideae</taxon>
        <taxon>Gossypium</taxon>
    </lineage>
</organism>
<feature type="domain" description="Isopenicillin N synthase-like Fe(2+) 2OG dioxygenase" evidence="4">
    <location>
        <begin position="160"/>
        <end position="194"/>
    </location>
</feature>
<comment type="caution">
    <text evidence="5">The sequence shown here is derived from an EMBL/GenBank/DDBJ whole genome shotgun (WGS) entry which is preliminary data.</text>
</comment>
<dbReference type="SUPFAM" id="SSF51197">
    <property type="entry name" value="Clavaminate synthase-like"/>
    <property type="match status" value="1"/>
</dbReference>
<accession>A0ABR0P4G5</accession>
<reference evidence="5 6" key="1">
    <citation type="submission" date="2023-03" db="EMBL/GenBank/DDBJ databases">
        <title>WGS of Gossypium arboreum.</title>
        <authorList>
            <person name="Yu D."/>
        </authorList>
    </citation>
    <scope>NUCLEOTIDE SEQUENCE [LARGE SCALE GENOMIC DNA]</scope>
    <source>
        <tissue evidence="5">Leaf</tissue>
    </source>
</reference>
<feature type="transmembrane region" description="Helical" evidence="3">
    <location>
        <begin position="308"/>
        <end position="328"/>
    </location>
</feature>
<evidence type="ECO:0000256" key="2">
    <source>
        <dbReference type="ARBA" id="ARBA00023004"/>
    </source>
</evidence>
<dbReference type="Proteomes" id="UP001358586">
    <property type="component" value="Chromosome 8"/>
</dbReference>
<feature type="domain" description="Isopenicillin N synthase-like Fe(2+) 2OG dioxygenase" evidence="4">
    <location>
        <begin position="198"/>
        <end position="226"/>
    </location>
</feature>
<gene>
    <name evidence="5" type="ORF">PVK06_028575</name>
</gene>
<keyword evidence="3" id="KW-0472">Membrane</keyword>
<dbReference type="PANTHER" id="PTHR47991">
    <property type="entry name" value="OXOGLUTARATE/IRON-DEPENDENT DIOXYGENASE"/>
    <property type="match status" value="1"/>
</dbReference>
<dbReference type="EMBL" id="JARKNE010000008">
    <property type="protein sequence ID" value="KAK5813129.1"/>
    <property type="molecule type" value="Genomic_DNA"/>
</dbReference>
<keyword evidence="6" id="KW-1185">Reference proteome</keyword>
<evidence type="ECO:0000256" key="3">
    <source>
        <dbReference type="SAM" id="Phobius"/>
    </source>
</evidence>
<keyword evidence="1" id="KW-0479">Metal-binding</keyword>
<evidence type="ECO:0000256" key="1">
    <source>
        <dbReference type="ARBA" id="ARBA00022723"/>
    </source>
</evidence>
<protein>
    <recommendedName>
        <fullName evidence="4">Isopenicillin N synthase-like Fe(2+) 2OG dioxygenase domain-containing protein</fullName>
    </recommendedName>
</protein>
<dbReference type="Pfam" id="PF03171">
    <property type="entry name" value="2OG-FeII_Oxy"/>
    <property type="match status" value="2"/>
</dbReference>
<sequence length="372" mass="42973">MDGRVENLGWVKSSPVPSVQEIVRSDSQSVPERYVHENNKDGPIVSQDSANSLQIPVIDFSFLAKGDEDEVHKLHLACKDWGFFQHEKLDWSDMIYLSTLPSQNRNFKFWPLSLPGFKEALEEYSREMQKIGEEIQANLSVLMGLKRDELKSSQGELKQGIRINYYPTCSRPHLVLGVSPHSDGTSFTLLLQDDDIQSNGMYKSIEHRVITNEKKARISIATFMFPDDEQDIGPLEAMIDDQNHPRLYRNIKYVDYIREKFSREMEGKVHTQFVKLHNNDLPLEMKKISISQPASRGGKESQEAKMSLRFQITIYMSLLAASIILILNTPHYHMIPNKSPRNRLTKLYANTECTQSECYQQKPFYNVKIKQR</sequence>
<keyword evidence="2" id="KW-0408">Iron</keyword>
<keyword evidence="3" id="KW-0812">Transmembrane</keyword>
<evidence type="ECO:0000313" key="5">
    <source>
        <dbReference type="EMBL" id="KAK5813129.1"/>
    </source>
</evidence>
<keyword evidence="3" id="KW-1133">Transmembrane helix</keyword>
<evidence type="ECO:0000313" key="6">
    <source>
        <dbReference type="Proteomes" id="UP001358586"/>
    </source>
</evidence>
<proteinExistence type="predicted"/>
<dbReference type="InterPro" id="IPR027443">
    <property type="entry name" value="IPNS-like_sf"/>
</dbReference>
<name>A0ABR0P4G5_GOSAR</name>
<dbReference type="InterPro" id="IPR050295">
    <property type="entry name" value="Plant_2OG-oxidoreductases"/>
</dbReference>
<dbReference type="Gene3D" id="2.60.120.330">
    <property type="entry name" value="B-lactam Antibiotic, Isopenicillin N Synthase, Chain"/>
    <property type="match status" value="3"/>
</dbReference>
<evidence type="ECO:0000259" key="4">
    <source>
        <dbReference type="Pfam" id="PF03171"/>
    </source>
</evidence>